<sequence length="54" mass="6367">MKKDSSVSPELMEFMKLHQIPNLIALLEFDDAKLLKMDGFGWRLMREVLVLREC</sequence>
<dbReference type="RefSeq" id="WP_373393379.1">
    <property type="nucleotide sequence ID" value="NZ_JBCFQK010000040.1"/>
</dbReference>
<evidence type="ECO:0000313" key="2">
    <source>
        <dbReference type="Proteomes" id="UP001574170"/>
    </source>
</evidence>
<organism evidence="1 2">
    <name type="scientific">Flavobacterium magnesitis</name>
    <dbReference type="NCBI Taxonomy" id="3138077"/>
    <lineage>
        <taxon>Bacteria</taxon>
        <taxon>Pseudomonadati</taxon>
        <taxon>Bacteroidota</taxon>
        <taxon>Flavobacteriia</taxon>
        <taxon>Flavobacteriales</taxon>
        <taxon>Flavobacteriaceae</taxon>
        <taxon>Flavobacterium</taxon>
    </lineage>
</organism>
<name>A0ABV4TPA6_9FLAO</name>
<evidence type="ECO:0000313" key="1">
    <source>
        <dbReference type="EMBL" id="MFA9195927.1"/>
    </source>
</evidence>
<gene>
    <name evidence="1" type="ORF">AAGV33_16080</name>
</gene>
<accession>A0ABV4TPA6</accession>
<keyword evidence="2" id="KW-1185">Reference proteome</keyword>
<evidence type="ECO:0008006" key="3">
    <source>
        <dbReference type="Google" id="ProtNLM"/>
    </source>
</evidence>
<dbReference type="Proteomes" id="UP001574170">
    <property type="component" value="Unassembled WGS sequence"/>
</dbReference>
<reference evidence="1 2" key="1">
    <citation type="submission" date="2024-04" db="EMBL/GenBank/DDBJ databases">
        <title>New Clade of Flavobacterium.</title>
        <authorList>
            <person name="Matos L."/>
            <person name="Proenca D.N."/>
            <person name="Fransisco R.M."/>
            <person name="Chung A.P."/>
            <person name="Maccario L."/>
            <person name="Sorensen S.J."/>
            <person name="Morais P.V."/>
        </authorList>
    </citation>
    <scope>NUCLEOTIDE SEQUENCE [LARGE SCALE GENOMIC DNA]</scope>
    <source>
        <strain evidence="1 2">FBOR7N2.3</strain>
    </source>
</reference>
<proteinExistence type="predicted"/>
<dbReference type="EMBL" id="JBCFQK010000040">
    <property type="protein sequence ID" value="MFA9195927.1"/>
    <property type="molecule type" value="Genomic_DNA"/>
</dbReference>
<comment type="caution">
    <text evidence="1">The sequence shown here is derived from an EMBL/GenBank/DDBJ whole genome shotgun (WGS) entry which is preliminary data.</text>
</comment>
<protein>
    <recommendedName>
        <fullName evidence="3">RNA polymerase alpha subunit C-terminal domain-containing protein</fullName>
    </recommendedName>
</protein>